<evidence type="ECO:0000313" key="2">
    <source>
        <dbReference type="Proteomes" id="UP001176940"/>
    </source>
</evidence>
<dbReference type="Proteomes" id="UP001176940">
    <property type="component" value="Unassembled WGS sequence"/>
</dbReference>
<dbReference type="EMBL" id="CAUEEQ010057817">
    <property type="protein sequence ID" value="CAJ0963527.1"/>
    <property type="molecule type" value="Genomic_DNA"/>
</dbReference>
<proteinExistence type="predicted"/>
<protein>
    <submittedName>
        <fullName evidence="1">Uncharacterized protein</fullName>
    </submittedName>
</protein>
<dbReference type="PANTHER" id="PTHR47306">
    <property type="entry name" value="SI:CH211-178J18.4-RELATED"/>
    <property type="match status" value="1"/>
</dbReference>
<name>A0ABN9MHY5_9NEOB</name>
<keyword evidence="2" id="KW-1185">Reference proteome</keyword>
<gene>
    <name evidence="1" type="ORF">RIMI_LOCUS18712595</name>
</gene>
<comment type="caution">
    <text evidence="1">The sequence shown here is derived from an EMBL/GenBank/DDBJ whole genome shotgun (WGS) entry which is preliminary data.</text>
</comment>
<dbReference type="PANTHER" id="PTHR47306:SF2">
    <property type="entry name" value="CORE-BINDING (CB) DOMAIN-CONTAINING PROTEIN"/>
    <property type="match status" value="1"/>
</dbReference>
<reference evidence="1" key="1">
    <citation type="submission" date="2023-07" db="EMBL/GenBank/DDBJ databases">
        <authorList>
            <person name="Stuckert A."/>
        </authorList>
    </citation>
    <scope>NUCLEOTIDE SEQUENCE</scope>
</reference>
<evidence type="ECO:0000313" key="1">
    <source>
        <dbReference type="EMBL" id="CAJ0963527.1"/>
    </source>
</evidence>
<accession>A0ABN9MHY5</accession>
<organism evidence="1 2">
    <name type="scientific">Ranitomeya imitator</name>
    <name type="common">mimic poison frog</name>
    <dbReference type="NCBI Taxonomy" id="111125"/>
    <lineage>
        <taxon>Eukaryota</taxon>
        <taxon>Metazoa</taxon>
        <taxon>Chordata</taxon>
        <taxon>Craniata</taxon>
        <taxon>Vertebrata</taxon>
        <taxon>Euteleostomi</taxon>
        <taxon>Amphibia</taxon>
        <taxon>Batrachia</taxon>
        <taxon>Anura</taxon>
        <taxon>Neobatrachia</taxon>
        <taxon>Hyloidea</taxon>
        <taxon>Dendrobatidae</taxon>
        <taxon>Dendrobatinae</taxon>
        <taxon>Ranitomeya</taxon>
    </lineage>
</organism>
<sequence>MTWFEVYATYVRPALTAGRQIISNFFVTSTRKVVVNPSTALRQYHDRYKLPNITSQIVRCVCETWTQPRYSDSEKRLFTRYLAHTNNMAESLSREDPDRCVMPTSW</sequence>